<accession>A0A3N4MSW8</accession>
<dbReference type="Proteomes" id="UP000279089">
    <property type="component" value="Unassembled WGS sequence"/>
</dbReference>
<reference evidence="2" key="1">
    <citation type="submission" date="2018-11" db="EMBL/GenBank/DDBJ databases">
        <title>Chitinophaga lutea sp.nov., isolate from arsenic contaminated soil.</title>
        <authorList>
            <person name="Zong Y."/>
        </authorList>
    </citation>
    <scope>NUCLEOTIDE SEQUENCE [LARGE SCALE GENOMIC DNA]</scope>
    <source>
        <strain evidence="2">YLT18</strain>
    </source>
</reference>
<dbReference type="EMBL" id="RMBX01000015">
    <property type="protein sequence ID" value="RPD38503.1"/>
    <property type="molecule type" value="Genomic_DNA"/>
</dbReference>
<keyword evidence="2" id="KW-1185">Reference proteome</keyword>
<protein>
    <submittedName>
        <fullName evidence="1">Uncharacterized protein</fullName>
    </submittedName>
</protein>
<comment type="caution">
    <text evidence="1">The sequence shown here is derived from an EMBL/GenBank/DDBJ whole genome shotgun (WGS) entry which is preliminary data.</text>
</comment>
<evidence type="ECO:0000313" key="1">
    <source>
        <dbReference type="EMBL" id="RPD38503.1"/>
    </source>
</evidence>
<name>A0A3N4MSW8_9BACT</name>
<evidence type="ECO:0000313" key="2">
    <source>
        <dbReference type="Proteomes" id="UP000279089"/>
    </source>
</evidence>
<dbReference type="AlphaFoldDB" id="A0A3N4MSW8"/>
<dbReference type="OrthoDB" id="631303at2"/>
<dbReference type="RefSeq" id="WP_120519001.1">
    <property type="nucleotide sequence ID" value="NZ_QXZY01000015.1"/>
</dbReference>
<sequence>MTRQLFYIPENIDIDDILRKNPINHIVGFNRDKLLYILHLLAEIPSNNKDLTNEDGYVPINAEILKQWIGKGYSDYLTYLQEAGIIESDNHFITGIKSRGYRFCAKYQQPLKSIPVTNLTLLKKMANNRQVEKDEDEIIAKPTASSKIDLSTIARKYKPIEKWYQSGGLKINDKLAHAYNAEIYLQKKKDRSKWDKTIVSKGIKWKNPYAQYLGTHLNIEKLRRGLFNPHFDQNVFRYHSALTSCKREIRNAINYDGEQLVAIDLSNSQPTLLTLLLDDEFWTNEAKGGKLNSSVIPYLFITPIFSNHNSFTNSITLCKNAQNNRIKEGDEMWNYYRMVSSGNFYSEFRQLLKDKLGLDFITNEEVKPILFTVLFTDNRFIGQEEAAPKRLFRDIFPKIYEITASIKRAKAENLPILLQRVESYIMYYRIVVRITQERPYLPIFTLHDSVVTLKGYEDYVENVMKEEFGNCLGFSPHFKKDYWHGDKLKLVV</sequence>
<gene>
    <name evidence="1" type="ORF">EG028_24865</name>
</gene>
<organism evidence="1 2">
    <name type="scientific">Chitinophaga barathri</name>
    <dbReference type="NCBI Taxonomy" id="1647451"/>
    <lineage>
        <taxon>Bacteria</taxon>
        <taxon>Pseudomonadati</taxon>
        <taxon>Bacteroidota</taxon>
        <taxon>Chitinophagia</taxon>
        <taxon>Chitinophagales</taxon>
        <taxon>Chitinophagaceae</taxon>
        <taxon>Chitinophaga</taxon>
    </lineage>
</organism>
<proteinExistence type="predicted"/>